<dbReference type="InterPro" id="IPR000182">
    <property type="entry name" value="GNAT_dom"/>
</dbReference>
<sequence length="188" mass="21660">MNIAKFKFAILRQKFEELVMVLFEMTKNSNLRFRFLDLAEGSVDRGIWYEKECALRYEVLRKPLGGDHIGKGSELFPFEFQSLHLIAFDDDSNSVTGCVLFHPETQTSGRLFQMAVDHVYQGRGIGTALVTTLLDRLVSEGFLECTLHAREHAVTFYKLLGFVTFGEPFDEVNVPHRHMRIDLLNRNK</sequence>
<organism evidence="2 3">
    <name type="scientific">Physocladia obscura</name>
    <dbReference type="NCBI Taxonomy" id="109957"/>
    <lineage>
        <taxon>Eukaryota</taxon>
        <taxon>Fungi</taxon>
        <taxon>Fungi incertae sedis</taxon>
        <taxon>Chytridiomycota</taxon>
        <taxon>Chytridiomycota incertae sedis</taxon>
        <taxon>Chytridiomycetes</taxon>
        <taxon>Chytridiales</taxon>
        <taxon>Chytriomycetaceae</taxon>
        <taxon>Physocladia</taxon>
    </lineage>
</organism>
<dbReference type="CDD" id="cd04301">
    <property type="entry name" value="NAT_SF"/>
    <property type="match status" value="1"/>
</dbReference>
<dbReference type="InterPro" id="IPR016181">
    <property type="entry name" value="Acyl_CoA_acyltransferase"/>
</dbReference>
<dbReference type="GO" id="GO:0016747">
    <property type="term" value="F:acyltransferase activity, transferring groups other than amino-acyl groups"/>
    <property type="evidence" value="ECO:0007669"/>
    <property type="project" value="InterPro"/>
</dbReference>
<dbReference type="PROSITE" id="PS51186">
    <property type="entry name" value="GNAT"/>
    <property type="match status" value="1"/>
</dbReference>
<keyword evidence="3" id="KW-1185">Reference proteome</keyword>
<evidence type="ECO:0000313" key="3">
    <source>
        <dbReference type="Proteomes" id="UP001211907"/>
    </source>
</evidence>
<dbReference type="SUPFAM" id="SSF55729">
    <property type="entry name" value="Acyl-CoA N-acyltransferases (Nat)"/>
    <property type="match status" value="1"/>
</dbReference>
<dbReference type="Gene3D" id="3.40.630.30">
    <property type="match status" value="1"/>
</dbReference>
<name>A0AAD5XCN1_9FUNG</name>
<dbReference type="Proteomes" id="UP001211907">
    <property type="component" value="Unassembled WGS sequence"/>
</dbReference>
<evidence type="ECO:0000259" key="1">
    <source>
        <dbReference type="PROSITE" id="PS51186"/>
    </source>
</evidence>
<dbReference type="Pfam" id="PF13673">
    <property type="entry name" value="Acetyltransf_10"/>
    <property type="match status" value="1"/>
</dbReference>
<protein>
    <recommendedName>
        <fullName evidence="1">N-acetyltransferase domain-containing protein</fullName>
    </recommendedName>
</protein>
<gene>
    <name evidence="2" type="ORF">HK100_000259</name>
</gene>
<comment type="caution">
    <text evidence="2">The sequence shown here is derived from an EMBL/GenBank/DDBJ whole genome shotgun (WGS) entry which is preliminary data.</text>
</comment>
<dbReference type="EMBL" id="JADGJH010001048">
    <property type="protein sequence ID" value="KAJ3119558.1"/>
    <property type="molecule type" value="Genomic_DNA"/>
</dbReference>
<feature type="domain" description="N-acetyltransferase" evidence="1">
    <location>
        <begin position="33"/>
        <end position="184"/>
    </location>
</feature>
<evidence type="ECO:0000313" key="2">
    <source>
        <dbReference type="EMBL" id="KAJ3119558.1"/>
    </source>
</evidence>
<proteinExistence type="predicted"/>
<accession>A0AAD5XCN1</accession>
<reference evidence="2" key="1">
    <citation type="submission" date="2020-05" db="EMBL/GenBank/DDBJ databases">
        <title>Phylogenomic resolution of chytrid fungi.</title>
        <authorList>
            <person name="Stajich J.E."/>
            <person name="Amses K."/>
            <person name="Simmons R."/>
            <person name="Seto K."/>
            <person name="Myers J."/>
            <person name="Bonds A."/>
            <person name="Quandt C.A."/>
            <person name="Barry K."/>
            <person name="Liu P."/>
            <person name="Grigoriev I."/>
            <person name="Longcore J.E."/>
            <person name="James T.Y."/>
        </authorList>
    </citation>
    <scope>NUCLEOTIDE SEQUENCE</scope>
    <source>
        <strain evidence="2">JEL0513</strain>
    </source>
</reference>
<dbReference type="AlphaFoldDB" id="A0AAD5XCN1"/>